<dbReference type="EMBL" id="CM044703">
    <property type="protein sequence ID" value="KAI5672381.1"/>
    <property type="molecule type" value="Genomic_DNA"/>
</dbReference>
<protein>
    <submittedName>
        <fullName evidence="1">Uncharacterized protein</fullName>
    </submittedName>
</protein>
<sequence length="386" mass="42552">MFPKDFFEMKMTDIVGALGTDSGTDSVLNQGQKISKMVVILRVIEKGQNTPRKYNSVPDSVDNGDQLTGQIESLNQQQVGEDGQNAPRKLITGTISKGIGGQISEQTTSLNQGRKIQQDAETVQGNDQQQQNTLNQVHIGADSAGKVQEIQPAKTGQNQAVPAPMNLTVRHHYSLRADGGKIKSITPIKVEEFVAKHPKAKGNGEVSQACVYLKVADYAPLNDKVSKTLLTWAGLNLSYTGKLEVIRSVIQGIESFWLGILPIFCEVLDLHTSLCCRFLCGGNYASVSWKTMCVSSVWDLQVKKDFPPLVKCIISIRDKIIEAEGSIPNAIHRLSSGIWEVLYTHHLLMTALGPWDRERSGIELLNSINAPKFLLYFDLHYGSDFL</sequence>
<proteinExistence type="predicted"/>
<reference evidence="2" key="1">
    <citation type="journal article" date="2023" name="Nat. Plants">
        <title>Single-cell RNA sequencing provides a high-resolution roadmap for understanding the multicellular compartmentation of specialized metabolism.</title>
        <authorList>
            <person name="Sun S."/>
            <person name="Shen X."/>
            <person name="Li Y."/>
            <person name="Li Y."/>
            <person name="Wang S."/>
            <person name="Li R."/>
            <person name="Zhang H."/>
            <person name="Shen G."/>
            <person name="Guo B."/>
            <person name="Wei J."/>
            <person name="Xu J."/>
            <person name="St-Pierre B."/>
            <person name="Chen S."/>
            <person name="Sun C."/>
        </authorList>
    </citation>
    <scope>NUCLEOTIDE SEQUENCE [LARGE SCALE GENOMIC DNA]</scope>
</reference>
<organism evidence="1 2">
    <name type="scientific">Catharanthus roseus</name>
    <name type="common">Madagascar periwinkle</name>
    <name type="synonym">Vinca rosea</name>
    <dbReference type="NCBI Taxonomy" id="4058"/>
    <lineage>
        <taxon>Eukaryota</taxon>
        <taxon>Viridiplantae</taxon>
        <taxon>Streptophyta</taxon>
        <taxon>Embryophyta</taxon>
        <taxon>Tracheophyta</taxon>
        <taxon>Spermatophyta</taxon>
        <taxon>Magnoliopsida</taxon>
        <taxon>eudicotyledons</taxon>
        <taxon>Gunneridae</taxon>
        <taxon>Pentapetalae</taxon>
        <taxon>asterids</taxon>
        <taxon>lamiids</taxon>
        <taxon>Gentianales</taxon>
        <taxon>Apocynaceae</taxon>
        <taxon>Rauvolfioideae</taxon>
        <taxon>Vinceae</taxon>
        <taxon>Catharanthinae</taxon>
        <taxon>Catharanthus</taxon>
    </lineage>
</organism>
<dbReference type="Proteomes" id="UP001060085">
    <property type="component" value="Linkage Group LG03"/>
</dbReference>
<comment type="caution">
    <text evidence="1">The sequence shown here is derived from an EMBL/GenBank/DDBJ whole genome shotgun (WGS) entry which is preliminary data.</text>
</comment>
<name>A0ACC0BIA2_CATRO</name>
<evidence type="ECO:0000313" key="1">
    <source>
        <dbReference type="EMBL" id="KAI5672381.1"/>
    </source>
</evidence>
<gene>
    <name evidence="1" type="ORF">M9H77_12745</name>
</gene>
<accession>A0ACC0BIA2</accession>
<keyword evidence="2" id="KW-1185">Reference proteome</keyword>
<evidence type="ECO:0000313" key="2">
    <source>
        <dbReference type="Proteomes" id="UP001060085"/>
    </source>
</evidence>